<gene>
    <name evidence="1" type="ORF">TorRG33x02_313210</name>
</gene>
<evidence type="ECO:0000313" key="1">
    <source>
        <dbReference type="EMBL" id="PON50798.1"/>
    </source>
</evidence>
<name>A0A2P5BPR5_TREOI</name>
<accession>A0A2P5BPR5</accession>
<dbReference type="InParanoid" id="A0A2P5BPR5"/>
<dbReference type="EMBL" id="JXTC01000482">
    <property type="protein sequence ID" value="PON50798.1"/>
    <property type="molecule type" value="Genomic_DNA"/>
</dbReference>
<keyword evidence="2" id="KW-1185">Reference proteome</keyword>
<protein>
    <submittedName>
        <fullName evidence="1">Uncharacterized protein</fullName>
    </submittedName>
</protein>
<sequence length="66" mass="6900">MHTKDTDRGFTGRPVSLLPCLPPSLTGTLPLTLSPMTYSSLGNDLFLFQMNVAVAPDCGGASASDD</sequence>
<proteinExistence type="predicted"/>
<organism evidence="1 2">
    <name type="scientific">Trema orientale</name>
    <name type="common">Charcoal tree</name>
    <name type="synonym">Celtis orientalis</name>
    <dbReference type="NCBI Taxonomy" id="63057"/>
    <lineage>
        <taxon>Eukaryota</taxon>
        <taxon>Viridiplantae</taxon>
        <taxon>Streptophyta</taxon>
        <taxon>Embryophyta</taxon>
        <taxon>Tracheophyta</taxon>
        <taxon>Spermatophyta</taxon>
        <taxon>Magnoliopsida</taxon>
        <taxon>eudicotyledons</taxon>
        <taxon>Gunneridae</taxon>
        <taxon>Pentapetalae</taxon>
        <taxon>rosids</taxon>
        <taxon>fabids</taxon>
        <taxon>Rosales</taxon>
        <taxon>Cannabaceae</taxon>
        <taxon>Trema</taxon>
    </lineage>
</organism>
<comment type="caution">
    <text evidence="1">The sequence shown here is derived from an EMBL/GenBank/DDBJ whole genome shotgun (WGS) entry which is preliminary data.</text>
</comment>
<dbReference type="Proteomes" id="UP000237000">
    <property type="component" value="Unassembled WGS sequence"/>
</dbReference>
<dbReference type="AlphaFoldDB" id="A0A2P5BPR5"/>
<reference evidence="2" key="1">
    <citation type="submission" date="2016-06" db="EMBL/GenBank/DDBJ databases">
        <title>Parallel loss of symbiosis genes in relatives of nitrogen-fixing non-legume Parasponia.</title>
        <authorList>
            <person name="Van Velzen R."/>
            <person name="Holmer R."/>
            <person name="Bu F."/>
            <person name="Rutten L."/>
            <person name="Van Zeijl A."/>
            <person name="Liu W."/>
            <person name="Santuari L."/>
            <person name="Cao Q."/>
            <person name="Sharma T."/>
            <person name="Shen D."/>
            <person name="Roswanjaya Y."/>
            <person name="Wardhani T."/>
            <person name="Kalhor M.S."/>
            <person name="Jansen J."/>
            <person name="Van den Hoogen J."/>
            <person name="Gungor B."/>
            <person name="Hartog M."/>
            <person name="Hontelez J."/>
            <person name="Verver J."/>
            <person name="Yang W.-C."/>
            <person name="Schijlen E."/>
            <person name="Repin R."/>
            <person name="Schilthuizen M."/>
            <person name="Schranz E."/>
            <person name="Heidstra R."/>
            <person name="Miyata K."/>
            <person name="Fedorova E."/>
            <person name="Kohlen W."/>
            <person name="Bisseling T."/>
            <person name="Smit S."/>
            <person name="Geurts R."/>
        </authorList>
    </citation>
    <scope>NUCLEOTIDE SEQUENCE [LARGE SCALE GENOMIC DNA]</scope>
    <source>
        <strain evidence="2">cv. RG33-2</strain>
    </source>
</reference>
<evidence type="ECO:0000313" key="2">
    <source>
        <dbReference type="Proteomes" id="UP000237000"/>
    </source>
</evidence>